<feature type="region of interest" description="Disordered" evidence="1">
    <location>
        <begin position="23"/>
        <end position="56"/>
    </location>
</feature>
<dbReference type="Proteomes" id="UP001428341">
    <property type="component" value="Unassembled WGS sequence"/>
</dbReference>
<dbReference type="AlphaFoldDB" id="A0AAP0R2W8"/>
<gene>
    <name evidence="2" type="ORF">WN944_021858</name>
</gene>
<organism evidence="2 3">
    <name type="scientific">Citrus x changshan-huyou</name>
    <dbReference type="NCBI Taxonomy" id="2935761"/>
    <lineage>
        <taxon>Eukaryota</taxon>
        <taxon>Viridiplantae</taxon>
        <taxon>Streptophyta</taxon>
        <taxon>Embryophyta</taxon>
        <taxon>Tracheophyta</taxon>
        <taxon>Spermatophyta</taxon>
        <taxon>Magnoliopsida</taxon>
        <taxon>eudicotyledons</taxon>
        <taxon>Gunneridae</taxon>
        <taxon>Pentapetalae</taxon>
        <taxon>rosids</taxon>
        <taxon>malvids</taxon>
        <taxon>Sapindales</taxon>
        <taxon>Rutaceae</taxon>
        <taxon>Aurantioideae</taxon>
        <taxon>Citrus</taxon>
    </lineage>
</organism>
<feature type="compositionally biased region" description="Acidic residues" evidence="1">
    <location>
        <begin position="37"/>
        <end position="46"/>
    </location>
</feature>
<evidence type="ECO:0000313" key="3">
    <source>
        <dbReference type="Proteomes" id="UP001428341"/>
    </source>
</evidence>
<name>A0AAP0R2W8_9ROSI</name>
<keyword evidence="3" id="KW-1185">Reference proteome</keyword>
<sequence>MDIWRKFSKSAMNAHLTVAAKNQPPSLSLLPQFRSNDDDDVDDDEKDDRKRDDGGPPGTKVLRLLFVVGTRFICTAAINKWRELERKSLQRKEQESDLWPDDNSAIAFIVERPLRPWSEWWAAALTSIVRAAVQAPTKIGTNGMSTSQMNDYLFRLPSGELTSAYLL</sequence>
<proteinExistence type="predicted"/>
<evidence type="ECO:0000256" key="1">
    <source>
        <dbReference type="SAM" id="MobiDB-lite"/>
    </source>
</evidence>
<dbReference type="EMBL" id="JBCGBO010000001">
    <property type="protein sequence ID" value="KAK9228901.1"/>
    <property type="molecule type" value="Genomic_DNA"/>
</dbReference>
<reference evidence="2 3" key="1">
    <citation type="submission" date="2024-05" db="EMBL/GenBank/DDBJ databases">
        <title>Haplotype-resolved chromosome-level genome assembly of Huyou (Citrus changshanensis).</title>
        <authorList>
            <person name="Miao C."/>
            <person name="Chen W."/>
            <person name="Wu Y."/>
            <person name="Wang L."/>
            <person name="Zhao S."/>
            <person name="Grierson D."/>
            <person name="Xu C."/>
            <person name="Chen K."/>
        </authorList>
    </citation>
    <scope>NUCLEOTIDE SEQUENCE [LARGE SCALE GENOMIC DNA]</scope>
    <source>
        <strain evidence="2">01-14</strain>
        <tissue evidence="2">Leaf</tissue>
    </source>
</reference>
<evidence type="ECO:0000313" key="2">
    <source>
        <dbReference type="EMBL" id="KAK9228901.1"/>
    </source>
</evidence>
<protein>
    <submittedName>
        <fullName evidence="2">Uncharacterized protein</fullName>
    </submittedName>
</protein>
<accession>A0AAP0R2W8</accession>
<comment type="caution">
    <text evidence="2">The sequence shown here is derived from an EMBL/GenBank/DDBJ whole genome shotgun (WGS) entry which is preliminary data.</text>
</comment>